<dbReference type="Proteomes" id="UP001205337">
    <property type="component" value="Unassembled WGS sequence"/>
</dbReference>
<evidence type="ECO:0000256" key="1">
    <source>
        <dbReference type="ARBA" id="ARBA00004328"/>
    </source>
</evidence>
<gene>
    <name evidence="3" type="ORF">NUH29_12985</name>
</gene>
<accession>A0ABT1ZIB8</accession>
<proteinExistence type="predicted"/>
<comment type="caution">
    <text evidence="3">The sequence shown here is derived from an EMBL/GenBank/DDBJ whole genome shotgun (WGS) entry which is preliminary data.</text>
</comment>
<comment type="subcellular location">
    <subcellularLocation>
        <location evidence="1">Virion</location>
    </subcellularLocation>
</comment>
<name>A0ABT1ZIB8_9MICO</name>
<dbReference type="InterPro" id="IPR054612">
    <property type="entry name" value="Phage_capsid-like_C"/>
</dbReference>
<dbReference type="Gene3D" id="3.30.2320.10">
    <property type="entry name" value="hypothetical protein PF0899 domain"/>
    <property type="match status" value="1"/>
</dbReference>
<dbReference type="RefSeq" id="WP_258799634.1">
    <property type="nucleotide sequence ID" value="NZ_JANTHX010000008.1"/>
</dbReference>
<organism evidence="3 4">
    <name type="scientific">Protaetiibacter mangrovi</name>
    <dbReference type="NCBI Taxonomy" id="2970926"/>
    <lineage>
        <taxon>Bacteria</taxon>
        <taxon>Bacillati</taxon>
        <taxon>Actinomycetota</taxon>
        <taxon>Actinomycetes</taxon>
        <taxon>Micrococcales</taxon>
        <taxon>Microbacteriaceae</taxon>
        <taxon>Protaetiibacter</taxon>
    </lineage>
</organism>
<protein>
    <submittedName>
        <fullName evidence="3">Phage major capsid protein</fullName>
    </submittedName>
</protein>
<dbReference type="Gene3D" id="3.30.2400.10">
    <property type="entry name" value="Major capsid protein gp5"/>
    <property type="match status" value="1"/>
</dbReference>
<reference evidence="3 4" key="1">
    <citation type="submission" date="2022-08" db="EMBL/GenBank/DDBJ databases">
        <authorList>
            <person name="Li F."/>
        </authorList>
    </citation>
    <scope>NUCLEOTIDE SEQUENCE [LARGE SCALE GENOMIC DNA]</scope>
    <source>
        <strain evidence="3 4">10F1B-8-1</strain>
    </source>
</reference>
<dbReference type="EMBL" id="JANTHX010000008">
    <property type="protein sequence ID" value="MCS0500464.1"/>
    <property type="molecule type" value="Genomic_DNA"/>
</dbReference>
<dbReference type="Pfam" id="PF05065">
    <property type="entry name" value="Phage_capsid"/>
    <property type="match status" value="1"/>
</dbReference>
<dbReference type="InterPro" id="IPR024455">
    <property type="entry name" value="Phage_capsid"/>
</dbReference>
<dbReference type="NCBIfam" id="TIGR01554">
    <property type="entry name" value="major_cap_HK97"/>
    <property type="match status" value="1"/>
</dbReference>
<keyword evidence="4" id="KW-1185">Reference proteome</keyword>
<dbReference type="SUPFAM" id="SSF56563">
    <property type="entry name" value="Major capsid protein gp5"/>
    <property type="match status" value="1"/>
</dbReference>
<evidence type="ECO:0000313" key="4">
    <source>
        <dbReference type="Proteomes" id="UP001205337"/>
    </source>
</evidence>
<evidence type="ECO:0000313" key="3">
    <source>
        <dbReference type="EMBL" id="MCS0500464.1"/>
    </source>
</evidence>
<evidence type="ECO:0000259" key="2">
    <source>
        <dbReference type="Pfam" id="PF05065"/>
    </source>
</evidence>
<sequence>MDPKSELKAIQAELQALVADVKSKGRSLTDAECDTIERKSQRAMELKTAIDRGEKAAASLAEMAGGVVEADLDGNITGVETGRKGYVNLAKTAKAVAGRGVKALVASGSDGIPVALDPEPIRLGQTGFGLLSVIQATERGSRKYTTLRQTVRTSGADVVPAGEEKPVSVLTVAEVEGELQVIATLSEPIDKYLLADNSSLETFVDTELRDIVVRRATKLGVDTFLATPGIQNVAAADTPADSIYDGLAAVSDAGYSPSLLVLNPADYHALRKSKDAEERYYGDGPFLAGSPAQPVVWGIPTLLSPDVTAGTALALATDRLGVSVDRQGIQTEQDKSSGFTVNEVQFRTEMRANFDVYASQAIAKIDLAA</sequence>
<feature type="domain" description="Phage capsid-like C-terminal" evidence="2">
    <location>
        <begin position="122"/>
        <end position="366"/>
    </location>
</feature>